<evidence type="ECO:0000256" key="1">
    <source>
        <dbReference type="SAM" id="MobiDB-lite"/>
    </source>
</evidence>
<dbReference type="Proteomes" id="UP000318626">
    <property type="component" value="Chromosome"/>
</dbReference>
<feature type="region of interest" description="Disordered" evidence="1">
    <location>
        <begin position="38"/>
        <end position="72"/>
    </location>
</feature>
<feature type="signal peptide" evidence="2">
    <location>
        <begin position="1"/>
        <end position="37"/>
    </location>
</feature>
<evidence type="ECO:0000313" key="3">
    <source>
        <dbReference type="EMBL" id="QDU75364.1"/>
    </source>
</evidence>
<proteinExistence type="predicted"/>
<sequence length="624" mass="69688" precursor="true">MNQTESWMRTTLRCYQRESTLALLVTVLLLGCGSPAAKDAAQDKPQQVQPVAEKPVVTDRASKPEGPRFDWGKFTKAGEVTQQVLPYFQDHQIDFGSRKITTSEAVKLVKAEIISGKLLLTFQMTKPKQNVQFEGFGGDLGSYRPHKKQPRPLSMRGASHKEHFVFPGFLHVGVPHPQPNKVLVAVAKPLTKEESFQKALQEHKEMRAKAEAEEARRAAQRALAKKSEPKPAPVKNPLVPGPESGYTPRSMQFAQLAAAVSAMYKMPGRDMFRPDGKARMQAAQAAAAYPNPELQQYANKMLDRIKADQNIDVQAVRRDLLARADRLSRQTLEYGSVKSTYTDSDGSTRSVFASGNEPDYDAQREGQRLAELARKSDDEIREYVKGLRNTNSWSDLFAGDGITNNLDHLYQNILIDGYKIVREEGKRAAGKKSDKCLISIWRADSSTSKLRNVSGQKLTDVVLDLSWGFTSSEKLKKYGHAQIVFIPVWKPNEEVELQKIVLSEPSVMHVEVNVYANDASSEGHKFSMIDPKNPPSNKPGSIAIYKRGGFAALTKPRFEGTAWVIVDGKRTDWDNVERQMQVEADPGEHTVVVHVKETRKRSKVVYDGKVVVDSGKRASIQVEF</sequence>
<gene>
    <name evidence="3" type="ORF">Pan97_23940</name>
</gene>
<dbReference type="EMBL" id="CP036289">
    <property type="protein sequence ID" value="QDU75364.1"/>
    <property type="molecule type" value="Genomic_DNA"/>
</dbReference>
<dbReference type="KEGG" id="bvo:Pan97_23940"/>
<dbReference type="RefSeq" id="WP_144972681.1">
    <property type="nucleotide sequence ID" value="NZ_CP036289.1"/>
</dbReference>
<dbReference type="OrthoDB" id="208239at2"/>
<evidence type="ECO:0000256" key="2">
    <source>
        <dbReference type="SAM" id="SignalP"/>
    </source>
</evidence>
<dbReference type="AlphaFoldDB" id="A0A518C828"/>
<feature type="region of interest" description="Disordered" evidence="1">
    <location>
        <begin position="338"/>
        <end position="360"/>
    </location>
</feature>
<organism evidence="3 4">
    <name type="scientific">Bremerella volcania</name>
    <dbReference type="NCBI Taxonomy" id="2527984"/>
    <lineage>
        <taxon>Bacteria</taxon>
        <taxon>Pseudomonadati</taxon>
        <taxon>Planctomycetota</taxon>
        <taxon>Planctomycetia</taxon>
        <taxon>Pirellulales</taxon>
        <taxon>Pirellulaceae</taxon>
        <taxon>Bremerella</taxon>
    </lineage>
</organism>
<reference evidence="4" key="1">
    <citation type="submission" date="2019-02" db="EMBL/GenBank/DDBJ databases">
        <title>Deep-cultivation of Planctomycetes and their phenomic and genomic characterization uncovers novel biology.</title>
        <authorList>
            <person name="Wiegand S."/>
            <person name="Jogler M."/>
            <person name="Boedeker C."/>
            <person name="Pinto D."/>
            <person name="Vollmers J."/>
            <person name="Rivas-Marin E."/>
            <person name="Kohn T."/>
            <person name="Peeters S.H."/>
            <person name="Heuer A."/>
            <person name="Rast P."/>
            <person name="Oberbeckmann S."/>
            <person name="Bunk B."/>
            <person name="Jeske O."/>
            <person name="Meyerdierks A."/>
            <person name="Storesund J.E."/>
            <person name="Kallscheuer N."/>
            <person name="Luecker S."/>
            <person name="Lage O.M."/>
            <person name="Pohl T."/>
            <person name="Merkel B.J."/>
            <person name="Hornburger P."/>
            <person name="Mueller R.-W."/>
            <person name="Bruemmer F."/>
            <person name="Labrenz M."/>
            <person name="Spormann A.M."/>
            <person name="Op den Camp H."/>
            <person name="Overmann J."/>
            <person name="Amann R."/>
            <person name="Jetten M.S.M."/>
            <person name="Mascher T."/>
            <person name="Medema M.H."/>
            <person name="Devos D.P."/>
            <person name="Kaster A.-K."/>
            <person name="Ovreas L."/>
            <person name="Rohde M."/>
            <person name="Galperin M.Y."/>
            <person name="Jogler C."/>
        </authorList>
    </citation>
    <scope>NUCLEOTIDE SEQUENCE [LARGE SCALE GENOMIC DNA]</scope>
    <source>
        <strain evidence="4">Pan97</strain>
    </source>
</reference>
<keyword evidence="2" id="KW-0732">Signal</keyword>
<feature type="compositionally biased region" description="Basic and acidic residues" evidence="1">
    <location>
        <begin position="56"/>
        <end position="72"/>
    </location>
</feature>
<accession>A0A518C828</accession>
<feature type="region of interest" description="Disordered" evidence="1">
    <location>
        <begin position="209"/>
        <end position="247"/>
    </location>
</feature>
<name>A0A518C828_9BACT</name>
<protein>
    <submittedName>
        <fullName evidence="3">Uncharacterized protein</fullName>
    </submittedName>
</protein>
<evidence type="ECO:0000313" key="4">
    <source>
        <dbReference type="Proteomes" id="UP000318626"/>
    </source>
</evidence>
<keyword evidence="4" id="KW-1185">Reference proteome</keyword>
<feature type="compositionally biased region" description="Low complexity" evidence="1">
    <location>
        <begin position="38"/>
        <end position="52"/>
    </location>
</feature>
<feature type="chain" id="PRO_5021969336" evidence="2">
    <location>
        <begin position="38"/>
        <end position="624"/>
    </location>
</feature>
<feature type="compositionally biased region" description="Polar residues" evidence="1">
    <location>
        <begin position="338"/>
        <end position="353"/>
    </location>
</feature>